<dbReference type="EMBL" id="HBIQ01068665">
    <property type="protein sequence ID" value="CAE0573559.1"/>
    <property type="molecule type" value="Transcribed_RNA"/>
</dbReference>
<evidence type="ECO:0000313" key="2">
    <source>
        <dbReference type="EMBL" id="CAE0573559.1"/>
    </source>
</evidence>
<organism evidence="2">
    <name type="scientific">Strombidinopsis acuminata</name>
    <dbReference type="NCBI Taxonomy" id="141414"/>
    <lineage>
        <taxon>Eukaryota</taxon>
        <taxon>Sar</taxon>
        <taxon>Alveolata</taxon>
        <taxon>Ciliophora</taxon>
        <taxon>Intramacronucleata</taxon>
        <taxon>Spirotrichea</taxon>
        <taxon>Choreotrichia</taxon>
        <taxon>Choreotrichida</taxon>
        <taxon>Strombidinopsidae</taxon>
        <taxon>Strombidinopsis</taxon>
    </lineage>
</organism>
<name>A0A7S3T4F0_9SPIT</name>
<feature type="region of interest" description="Disordered" evidence="1">
    <location>
        <begin position="95"/>
        <end position="122"/>
    </location>
</feature>
<proteinExistence type="predicted"/>
<accession>A0A7S3T4F0</accession>
<reference evidence="2" key="1">
    <citation type="submission" date="2021-01" db="EMBL/GenBank/DDBJ databases">
        <authorList>
            <person name="Corre E."/>
            <person name="Pelletier E."/>
            <person name="Niang G."/>
            <person name="Scheremetjew M."/>
            <person name="Finn R."/>
            <person name="Kale V."/>
            <person name="Holt S."/>
            <person name="Cochrane G."/>
            <person name="Meng A."/>
            <person name="Brown T."/>
            <person name="Cohen L."/>
        </authorList>
    </citation>
    <scope>NUCLEOTIDE SEQUENCE</scope>
    <source>
        <strain evidence="2">SPMC142</strain>
    </source>
</reference>
<protein>
    <submittedName>
        <fullName evidence="2">Uncharacterized protein</fullName>
    </submittedName>
</protein>
<sequence length="138" mass="14598">MADLLKKFAELEVFCNGCRNECDQKCVIDNHEVEILQGPIFEIPNCGNLGDIAFCPSGQISQRGASMDLCTPSQRANYYGDGALTRALSNTFRTRSCSAHGPGQFPSGIESDRSRSGSSSNVGIFAGAGSGLGSLVRS</sequence>
<gene>
    <name evidence="2" type="ORF">SACU0126_LOCUS21873</name>
</gene>
<evidence type="ECO:0000256" key="1">
    <source>
        <dbReference type="SAM" id="MobiDB-lite"/>
    </source>
</evidence>
<dbReference type="AlphaFoldDB" id="A0A7S3T4F0"/>